<evidence type="ECO:0000256" key="1">
    <source>
        <dbReference type="SAM" id="Phobius"/>
    </source>
</evidence>
<keyword evidence="1" id="KW-0812">Transmembrane</keyword>
<keyword evidence="1" id="KW-0472">Membrane</keyword>
<name>A0A3G4ZUD5_9VIRU</name>
<evidence type="ECO:0008006" key="3">
    <source>
        <dbReference type="Google" id="ProtNLM"/>
    </source>
</evidence>
<keyword evidence="1" id="KW-1133">Transmembrane helix</keyword>
<feature type="transmembrane region" description="Helical" evidence="1">
    <location>
        <begin position="166"/>
        <end position="188"/>
    </location>
</feature>
<accession>A0A3G4ZUD5</accession>
<reference evidence="2" key="1">
    <citation type="submission" date="2018-10" db="EMBL/GenBank/DDBJ databases">
        <title>Hidden diversity of soil giant viruses.</title>
        <authorList>
            <person name="Schulz F."/>
            <person name="Alteio L."/>
            <person name="Goudeau D."/>
            <person name="Ryan E.M."/>
            <person name="Malmstrom R.R."/>
            <person name="Blanchard J."/>
            <person name="Woyke T."/>
        </authorList>
    </citation>
    <scope>NUCLEOTIDE SEQUENCE</scope>
    <source>
        <strain evidence="2">EDV1</strain>
    </source>
</reference>
<feature type="transmembrane region" description="Helical" evidence="1">
    <location>
        <begin position="21"/>
        <end position="39"/>
    </location>
</feature>
<gene>
    <name evidence="2" type="ORF">Edafosvirus16_15</name>
</gene>
<proteinExistence type="predicted"/>
<organism evidence="2">
    <name type="scientific">Edafosvirus sp</name>
    <dbReference type="NCBI Taxonomy" id="2487765"/>
    <lineage>
        <taxon>Viruses</taxon>
        <taxon>Varidnaviria</taxon>
        <taxon>Bamfordvirae</taxon>
        <taxon>Nucleocytoviricota</taxon>
        <taxon>Megaviricetes</taxon>
        <taxon>Imitervirales</taxon>
        <taxon>Mimiviridae</taxon>
        <taxon>Klosneuvirinae</taxon>
    </lineage>
</organism>
<feature type="transmembrane region" description="Helical" evidence="1">
    <location>
        <begin position="132"/>
        <end position="154"/>
    </location>
</feature>
<feature type="transmembrane region" description="Helical" evidence="1">
    <location>
        <begin position="200"/>
        <end position="229"/>
    </location>
</feature>
<feature type="transmembrane region" description="Helical" evidence="1">
    <location>
        <begin position="102"/>
        <end position="126"/>
    </location>
</feature>
<feature type="transmembrane region" description="Helical" evidence="1">
    <location>
        <begin position="59"/>
        <end position="81"/>
    </location>
</feature>
<dbReference type="EMBL" id="MK072081">
    <property type="protein sequence ID" value="AYV78516.1"/>
    <property type="molecule type" value="Genomic_DNA"/>
</dbReference>
<protein>
    <recommendedName>
        <fullName evidence="3">TLC domain-containing protein</fullName>
    </recommendedName>
</protein>
<sequence length="236" mass="27601">MSKEQVTTYGSSKTVNRIRNYISATHATGICFFYMIYWMGNFNHKEKCNYNELLNKCTVGATLSLITVLWSFSYNFLDGLYTLSMIFRDFKELQKKSLGTALLKSIFSFNMSMILHHAMVTVALYYMTTNKYHDIVFDVFAMVEFSNFSLYIVYEYLARGNPKDKVYLGLLILEALSFGILRLGFGFFKTVELYEMIGLFHILYLAASIIYIMSIVWTMKVCIQIWNYLMKHNKKN</sequence>
<evidence type="ECO:0000313" key="2">
    <source>
        <dbReference type="EMBL" id="AYV78516.1"/>
    </source>
</evidence>